<dbReference type="AlphaFoldDB" id="A0A1P8WEH6"/>
<feature type="region of interest" description="Disordered" evidence="1">
    <location>
        <begin position="179"/>
        <end position="201"/>
    </location>
</feature>
<accession>A0A1P8WEH6</accession>
<dbReference type="Proteomes" id="UP000187735">
    <property type="component" value="Chromosome"/>
</dbReference>
<dbReference type="EMBL" id="CP017641">
    <property type="protein sequence ID" value="APZ92440.1"/>
    <property type="molecule type" value="Genomic_DNA"/>
</dbReference>
<organism evidence="2 3">
    <name type="scientific">Fuerstiella marisgermanici</name>
    <dbReference type="NCBI Taxonomy" id="1891926"/>
    <lineage>
        <taxon>Bacteria</taxon>
        <taxon>Pseudomonadati</taxon>
        <taxon>Planctomycetota</taxon>
        <taxon>Planctomycetia</taxon>
        <taxon>Planctomycetales</taxon>
        <taxon>Planctomycetaceae</taxon>
        <taxon>Fuerstiella</taxon>
    </lineage>
</organism>
<sequence>MSTLPREEYIEQEYFFRVYRERLEQNTPSQDILKTVHEEILATTRLPMAVDFMRAEILHAGKISDAMARLPHYFTAFQTFVVARAEDEVSKFEQLTALEILEREAKYRAGEASRRGLFVYQFECVTRNRLGFADGLRAIAADPLYDERWSRWIRSLHNQLGVAELSELVYRASENFRTRRKSQQTAAQKNDDQNTGDEPEALFGEQDGRIAKANIGRDPLYFFSALQRQLNYPQVPLSKKLIDERLSPFLEARLSKIEQRLKIAEMEVKGGIDLTRFYKKDGSDTPPKFSDNAGLPD</sequence>
<keyword evidence="3" id="KW-1185">Reference proteome</keyword>
<evidence type="ECO:0000313" key="2">
    <source>
        <dbReference type="EMBL" id="APZ92440.1"/>
    </source>
</evidence>
<dbReference type="STRING" id="1891926.Fuma_02051"/>
<protein>
    <submittedName>
        <fullName evidence="2">Uncharacterized protein</fullName>
    </submittedName>
</protein>
<name>A0A1P8WEH6_9PLAN</name>
<evidence type="ECO:0000256" key="1">
    <source>
        <dbReference type="SAM" id="MobiDB-lite"/>
    </source>
</evidence>
<gene>
    <name evidence="2" type="ORF">Fuma_02051</name>
</gene>
<evidence type="ECO:0000313" key="3">
    <source>
        <dbReference type="Proteomes" id="UP000187735"/>
    </source>
</evidence>
<dbReference type="KEGG" id="fmr:Fuma_02051"/>
<dbReference type="OrthoDB" id="251009at2"/>
<proteinExistence type="predicted"/>
<reference evidence="2 3" key="1">
    <citation type="journal article" date="2016" name="Front. Microbiol.">
        <title>Fuerstia marisgermanicae gen. nov., sp. nov., an Unusual Member of the Phylum Planctomycetes from the German Wadden Sea.</title>
        <authorList>
            <person name="Kohn T."/>
            <person name="Heuer A."/>
            <person name="Jogler M."/>
            <person name="Vollmers J."/>
            <person name="Boedeker C."/>
            <person name="Bunk B."/>
            <person name="Rast P."/>
            <person name="Borchert D."/>
            <person name="Glockner I."/>
            <person name="Freese H.M."/>
            <person name="Klenk H.P."/>
            <person name="Overmann J."/>
            <person name="Kaster A.K."/>
            <person name="Rohde M."/>
            <person name="Wiegand S."/>
            <person name="Jogler C."/>
        </authorList>
    </citation>
    <scope>NUCLEOTIDE SEQUENCE [LARGE SCALE GENOMIC DNA]</scope>
    <source>
        <strain evidence="2 3">NH11</strain>
    </source>
</reference>
<dbReference type="RefSeq" id="WP_077024061.1">
    <property type="nucleotide sequence ID" value="NZ_CP017641.1"/>
</dbReference>